<dbReference type="AlphaFoldDB" id="A0A285MDR8"/>
<sequence>MKHILLIFTLFVGLQMGAQETTGSIVGKMTDKELNDEPLAFANVLIKGTTQGTTSDFDGLYEISGIEPGVYTIVFSYLGYETIEIPNVEVIAEKVTNIDVPMSASSGFELDEVVVTTVARKDSEAALLLDQKKSIEIKTSIGAQELARKGVSDVAAAVTKTTGISKQEGSGNIFVRGLGDRYNVTTMNGLPLPSNNPSKKNIDLNIFSTDIVESIGIDKTYVVRNYGDFAGANIDITSKDYKGDGFLAISIGSGINTEATSVDQFYLNDGPNKSGFYDIIYPASPLSNYNFTTSWDRTEASSPINLDLSLKGGDSFKIGENGLLSIFGVGSYSNDYNYNEGISRGGVNVSGLSRRDYTYNTYKYNTNTTLLGNVGYTTPEHKLLYNALMVNTSSQQQQEYFGVVDAFDYAPEGGAFVQRALFDRTVLIVHQLLGEHSLSDQLEVNWGGAYNFVENDIPNRRQVILTPDDWDEPEGPKSFQQTLNSSDNHRFYQNLEEEEVAANMAITYKFKEDGEEGTFGGKLTLGYSGKFKTVDFEAIQFNFNITQRNPDNSLADQPIIDDIYNVDSYFNQENLNAGLFSIATFRGGLGTPNVLDPQTYDGTQDIHAGFLNLEYAFNPKFTITAGLRGEQINQSIEWSTSLDPSGDKSEFDTFEVLPSLSIKYELNDKQNLRFATSKTYTLPQFKERALFQFEEVTQVYFGNPSLYASTDYNVDVKWELFPKSTELISLGFFGKMIQDPINAVTVNSATNDISYVNSGDQGTAFGAEFELRKNLFERETELEDFFAKENLTLGFNMSYMTSDQDLDSEKVIEETTEAGILPLSVDFSTDSDRLSGASDLLVNGDLSYYKEFKKDKNILATLAYNYFSDRIYALGTEGKGNLVDKGFGTLDFVFRTNFNKHVGLSLTAKNLLNPEIERSQENQDITVLSYKKGQNIKLSLTYNF</sequence>
<comment type="subcellular location">
    <subcellularLocation>
        <location evidence="1 4">Cell outer membrane</location>
    </subcellularLocation>
</comment>
<dbReference type="InterPro" id="IPR036942">
    <property type="entry name" value="Beta-barrel_TonB_sf"/>
</dbReference>
<dbReference type="PANTHER" id="PTHR40980">
    <property type="entry name" value="PLUG DOMAIN-CONTAINING PROTEIN"/>
    <property type="match status" value="1"/>
</dbReference>
<feature type="domain" description="TonB-dependent receptor-like beta-barrel" evidence="5">
    <location>
        <begin position="481"/>
        <end position="911"/>
    </location>
</feature>
<dbReference type="InterPro" id="IPR000531">
    <property type="entry name" value="Beta-barrel_TonB"/>
</dbReference>
<dbReference type="Pfam" id="PF13715">
    <property type="entry name" value="CarbopepD_reg_2"/>
    <property type="match status" value="1"/>
</dbReference>
<name>A0A285MDR8_9FLAO</name>
<evidence type="ECO:0000256" key="3">
    <source>
        <dbReference type="ARBA" id="ARBA00023237"/>
    </source>
</evidence>
<dbReference type="Pfam" id="PF00593">
    <property type="entry name" value="TonB_dep_Rec_b-barrel"/>
    <property type="match status" value="1"/>
</dbReference>
<dbReference type="InterPro" id="IPR008969">
    <property type="entry name" value="CarboxyPept-like_regulatory"/>
</dbReference>
<keyword evidence="7" id="KW-0675">Receptor</keyword>
<reference evidence="8" key="1">
    <citation type="submission" date="2017-09" db="EMBL/GenBank/DDBJ databases">
        <authorList>
            <person name="Varghese N."/>
            <person name="Submissions S."/>
        </authorList>
    </citation>
    <scope>NUCLEOTIDE SEQUENCE [LARGE SCALE GENOMIC DNA]</scope>
    <source>
        <strain evidence="8">DSM 25885</strain>
    </source>
</reference>
<dbReference type="GO" id="GO:0009279">
    <property type="term" value="C:cell outer membrane"/>
    <property type="evidence" value="ECO:0007669"/>
    <property type="project" value="UniProtKB-SubCell"/>
</dbReference>
<keyword evidence="2 4" id="KW-0472">Membrane</keyword>
<dbReference type="EMBL" id="OBEH01000001">
    <property type="protein sequence ID" value="SNY94607.1"/>
    <property type="molecule type" value="Genomic_DNA"/>
</dbReference>
<evidence type="ECO:0000256" key="1">
    <source>
        <dbReference type="ARBA" id="ARBA00004442"/>
    </source>
</evidence>
<dbReference type="RefSeq" id="WP_097043924.1">
    <property type="nucleotide sequence ID" value="NZ_OBEH01000001.1"/>
</dbReference>
<evidence type="ECO:0000313" key="7">
    <source>
        <dbReference type="EMBL" id="SNY94607.1"/>
    </source>
</evidence>
<dbReference type="Proteomes" id="UP000219048">
    <property type="component" value="Unassembled WGS sequence"/>
</dbReference>
<evidence type="ECO:0000313" key="8">
    <source>
        <dbReference type="Proteomes" id="UP000219048"/>
    </source>
</evidence>
<keyword evidence="8" id="KW-1185">Reference proteome</keyword>
<evidence type="ECO:0000256" key="4">
    <source>
        <dbReference type="RuleBase" id="RU003357"/>
    </source>
</evidence>
<dbReference type="Gene3D" id="2.60.40.1120">
    <property type="entry name" value="Carboxypeptidase-like, regulatory domain"/>
    <property type="match status" value="1"/>
</dbReference>
<accession>A0A285MDR8</accession>
<dbReference type="InterPro" id="IPR012910">
    <property type="entry name" value="Plug_dom"/>
</dbReference>
<dbReference type="Gene3D" id="2.40.170.20">
    <property type="entry name" value="TonB-dependent receptor, beta-barrel domain"/>
    <property type="match status" value="1"/>
</dbReference>
<evidence type="ECO:0000259" key="6">
    <source>
        <dbReference type="Pfam" id="PF07715"/>
    </source>
</evidence>
<dbReference type="OrthoDB" id="9768470at2"/>
<gene>
    <name evidence="7" type="ORF">SAMN06265377_0267</name>
</gene>
<proteinExistence type="inferred from homology"/>
<dbReference type="PANTHER" id="PTHR40980:SF5">
    <property type="entry name" value="TONB-DEPENDENT RECEPTOR"/>
    <property type="match status" value="1"/>
</dbReference>
<feature type="domain" description="TonB-dependent receptor plug" evidence="6">
    <location>
        <begin position="135"/>
        <end position="220"/>
    </location>
</feature>
<dbReference type="InterPro" id="IPR037066">
    <property type="entry name" value="Plug_dom_sf"/>
</dbReference>
<keyword evidence="3" id="KW-0998">Cell outer membrane</keyword>
<dbReference type="Gene3D" id="2.170.130.10">
    <property type="entry name" value="TonB-dependent receptor, plug domain"/>
    <property type="match status" value="1"/>
</dbReference>
<dbReference type="Pfam" id="PF07715">
    <property type="entry name" value="Plug"/>
    <property type="match status" value="1"/>
</dbReference>
<organism evidence="7 8">
    <name type="scientific">Flagellimonas pacifica</name>
    <dbReference type="NCBI Taxonomy" id="1247520"/>
    <lineage>
        <taxon>Bacteria</taxon>
        <taxon>Pseudomonadati</taxon>
        <taxon>Bacteroidota</taxon>
        <taxon>Flavobacteriia</taxon>
        <taxon>Flavobacteriales</taxon>
        <taxon>Flavobacteriaceae</taxon>
        <taxon>Flagellimonas</taxon>
    </lineage>
</organism>
<evidence type="ECO:0000256" key="2">
    <source>
        <dbReference type="ARBA" id="ARBA00023136"/>
    </source>
</evidence>
<protein>
    <submittedName>
        <fullName evidence="7">TonB-dependent receptor</fullName>
    </submittedName>
</protein>
<comment type="similarity">
    <text evidence="4">Belongs to the TonB-dependent receptor family.</text>
</comment>
<dbReference type="SUPFAM" id="SSF56935">
    <property type="entry name" value="Porins"/>
    <property type="match status" value="1"/>
</dbReference>
<dbReference type="SUPFAM" id="SSF49464">
    <property type="entry name" value="Carboxypeptidase regulatory domain-like"/>
    <property type="match status" value="1"/>
</dbReference>
<keyword evidence="4" id="KW-0798">TonB box</keyword>
<evidence type="ECO:0000259" key="5">
    <source>
        <dbReference type="Pfam" id="PF00593"/>
    </source>
</evidence>